<dbReference type="PROSITE" id="PS51257">
    <property type="entry name" value="PROKAR_LIPOPROTEIN"/>
    <property type="match status" value="1"/>
</dbReference>
<evidence type="ECO:0000256" key="3">
    <source>
        <dbReference type="ARBA" id="ARBA00022989"/>
    </source>
</evidence>
<evidence type="ECO:0000256" key="5">
    <source>
        <dbReference type="SAM" id="MobiDB-lite"/>
    </source>
</evidence>
<evidence type="ECO:0000313" key="8">
    <source>
        <dbReference type="Proteomes" id="UP001500363"/>
    </source>
</evidence>
<comment type="caution">
    <text evidence="7">The sequence shown here is derived from an EMBL/GenBank/DDBJ whole genome shotgun (WGS) entry which is preliminary data.</text>
</comment>
<keyword evidence="2" id="KW-0812">Transmembrane</keyword>
<dbReference type="RefSeq" id="WP_344175296.1">
    <property type="nucleotide sequence ID" value="NZ_BAAANC010000002.1"/>
</dbReference>
<dbReference type="EMBL" id="BAAANC010000002">
    <property type="protein sequence ID" value="GAA1530651.1"/>
    <property type="molecule type" value="Genomic_DNA"/>
</dbReference>
<organism evidence="7 8">
    <name type="scientific">Kribbella lupini</name>
    <dbReference type="NCBI Taxonomy" id="291602"/>
    <lineage>
        <taxon>Bacteria</taxon>
        <taxon>Bacillati</taxon>
        <taxon>Actinomycetota</taxon>
        <taxon>Actinomycetes</taxon>
        <taxon>Propionibacteriales</taxon>
        <taxon>Kribbellaceae</taxon>
        <taxon>Kribbella</taxon>
    </lineage>
</organism>
<keyword evidence="4" id="KW-0472">Membrane</keyword>
<evidence type="ECO:0000256" key="1">
    <source>
        <dbReference type="ARBA" id="ARBA00004167"/>
    </source>
</evidence>
<evidence type="ECO:0000256" key="6">
    <source>
        <dbReference type="SAM" id="SignalP"/>
    </source>
</evidence>
<keyword evidence="3" id="KW-1133">Transmembrane helix</keyword>
<dbReference type="PANTHER" id="PTHR30168">
    <property type="entry name" value="PUTATIVE MEMBRANE PROTEIN YPFJ"/>
    <property type="match status" value="1"/>
</dbReference>
<feature type="region of interest" description="Disordered" evidence="5">
    <location>
        <begin position="30"/>
        <end position="53"/>
    </location>
</feature>
<name>A0ABP4LTV8_9ACTN</name>
<dbReference type="Proteomes" id="UP001500363">
    <property type="component" value="Unassembled WGS sequence"/>
</dbReference>
<dbReference type="PANTHER" id="PTHR30168:SF0">
    <property type="entry name" value="INNER MEMBRANE PROTEIN"/>
    <property type="match status" value="1"/>
</dbReference>
<gene>
    <name evidence="7" type="ORF">GCM10009741_35760</name>
</gene>
<evidence type="ECO:0000256" key="4">
    <source>
        <dbReference type="ARBA" id="ARBA00023136"/>
    </source>
</evidence>
<sequence length="294" mass="30972">MYRRHFLAVVAVLVATLLAGGCTAAPAPVAEGAPVTSTSSPPASTPAPSPLITAAPRPVDKELGLLANGLYRAGKVPAVRCGTPKSAMSSKAAMVRFARIVLDCLNRAWRPVVERSSNLFTAPAGLVDYSTGQASPCGPAHEGVYGFYCGTNTIIYVRLSTYLTDDADSPYAEAAVIHLLAHEYGHHVQNLVGISTFYAERYWRAEGAARLQENRRHELQGECLAAAFLGANKKSLRLTGARYAMIQQSFGGGDDPGDRTHGSSASSRAWTAGAYRTGSPSACNTFVAPAAKVS</sequence>
<protein>
    <recommendedName>
        <fullName evidence="9">Neutral zinc metallopeptidase</fullName>
    </recommendedName>
</protein>
<evidence type="ECO:0000256" key="2">
    <source>
        <dbReference type="ARBA" id="ARBA00022692"/>
    </source>
</evidence>
<keyword evidence="8" id="KW-1185">Reference proteome</keyword>
<dbReference type="InterPro" id="IPR007343">
    <property type="entry name" value="Uncharacterised_pept_Zn_put"/>
</dbReference>
<accession>A0ABP4LTV8</accession>
<feature type="chain" id="PRO_5047202713" description="Neutral zinc metallopeptidase" evidence="6">
    <location>
        <begin position="25"/>
        <end position="294"/>
    </location>
</feature>
<comment type="subcellular location">
    <subcellularLocation>
        <location evidence="1">Membrane</location>
        <topology evidence="1">Single-pass membrane protein</topology>
    </subcellularLocation>
</comment>
<dbReference type="Pfam" id="PF04228">
    <property type="entry name" value="Zn_peptidase"/>
    <property type="match status" value="1"/>
</dbReference>
<evidence type="ECO:0008006" key="9">
    <source>
        <dbReference type="Google" id="ProtNLM"/>
    </source>
</evidence>
<keyword evidence="6" id="KW-0732">Signal</keyword>
<evidence type="ECO:0000313" key="7">
    <source>
        <dbReference type="EMBL" id="GAA1530651.1"/>
    </source>
</evidence>
<feature type="signal peptide" evidence="6">
    <location>
        <begin position="1"/>
        <end position="24"/>
    </location>
</feature>
<proteinExistence type="predicted"/>
<feature type="compositionally biased region" description="Low complexity" evidence="5">
    <location>
        <begin position="30"/>
        <end position="42"/>
    </location>
</feature>
<reference evidence="8" key="1">
    <citation type="journal article" date="2019" name="Int. J. Syst. Evol. Microbiol.">
        <title>The Global Catalogue of Microorganisms (GCM) 10K type strain sequencing project: providing services to taxonomists for standard genome sequencing and annotation.</title>
        <authorList>
            <consortium name="The Broad Institute Genomics Platform"/>
            <consortium name="The Broad Institute Genome Sequencing Center for Infectious Disease"/>
            <person name="Wu L."/>
            <person name="Ma J."/>
        </authorList>
    </citation>
    <scope>NUCLEOTIDE SEQUENCE [LARGE SCALE GENOMIC DNA]</scope>
    <source>
        <strain evidence="8">JCM 14303</strain>
    </source>
</reference>